<gene>
    <name evidence="5" type="ORF">D3P04_05625</name>
</gene>
<keyword evidence="2" id="KW-0238">DNA-binding</keyword>
<dbReference type="InterPro" id="IPR011008">
    <property type="entry name" value="Dimeric_a/b-barrel"/>
</dbReference>
<dbReference type="SUPFAM" id="SSF46785">
    <property type="entry name" value="Winged helix' DNA-binding domain"/>
    <property type="match status" value="1"/>
</dbReference>
<dbReference type="GO" id="GO:0043200">
    <property type="term" value="P:response to amino acid"/>
    <property type="evidence" value="ECO:0007669"/>
    <property type="project" value="TreeGrafter"/>
</dbReference>
<dbReference type="AlphaFoldDB" id="A0A418T1Y5"/>
<comment type="caution">
    <text evidence="5">The sequence shown here is derived from an EMBL/GenBank/DDBJ whole genome shotgun (WGS) entry which is preliminary data.</text>
</comment>
<reference evidence="6" key="1">
    <citation type="submission" date="2018-09" db="EMBL/GenBank/DDBJ databases">
        <title>Acidovorax cavernicola nov. sp. isolated from Gruta de las Maravillas (Aracena, Spain).</title>
        <authorList>
            <person name="Jurado V."/>
            <person name="Gutierrez-Patricio S."/>
            <person name="Gonzalez-Pimentel J.L."/>
            <person name="Miller A.Z."/>
            <person name="Laiz L."/>
            <person name="Saiz-Jimenez C."/>
        </authorList>
    </citation>
    <scope>NUCLEOTIDE SEQUENCE [LARGE SCALE GENOMIC DNA]</scope>
    <source>
        <strain evidence="6">1011MAR3C25</strain>
    </source>
</reference>
<evidence type="ECO:0000256" key="2">
    <source>
        <dbReference type="ARBA" id="ARBA00023125"/>
    </source>
</evidence>
<protein>
    <submittedName>
        <fullName evidence="5">Lrp/AsnC family transcriptional regulator</fullName>
    </submittedName>
</protein>
<dbReference type="Gene3D" id="3.30.70.920">
    <property type="match status" value="1"/>
</dbReference>
<dbReference type="Proteomes" id="UP000284202">
    <property type="component" value="Unassembled WGS sequence"/>
</dbReference>
<evidence type="ECO:0000313" key="5">
    <source>
        <dbReference type="EMBL" id="RJE87225.1"/>
    </source>
</evidence>
<dbReference type="InterPro" id="IPR011991">
    <property type="entry name" value="ArsR-like_HTH"/>
</dbReference>
<dbReference type="InterPro" id="IPR019885">
    <property type="entry name" value="Tscrpt_reg_HTH_AsnC-type_CS"/>
</dbReference>
<dbReference type="InterPro" id="IPR036390">
    <property type="entry name" value="WH_DNA-bd_sf"/>
</dbReference>
<dbReference type="PANTHER" id="PTHR30154:SF34">
    <property type="entry name" value="TRANSCRIPTIONAL REGULATOR AZLB"/>
    <property type="match status" value="1"/>
</dbReference>
<dbReference type="SUPFAM" id="SSF54909">
    <property type="entry name" value="Dimeric alpha+beta barrel"/>
    <property type="match status" value="1"/>
</dbReference>
<evidence type="ECO:0000256" key="3">
    <source>
        <dbReference type="ARBA" id="ARBA00023163"/>
    </source>
</evidence>
<dbReference type="GO" id="GO:0006355">
    <property type="term" value="P:regulation of DNA-templated transcription"/>
    <property type="evidence" value="ECO:0007669"/>
    <property type="project" value="UniProtKB-ARBA"/>
</dbReference>
<dbReference type="Gene3D" id="1.10.10.10">
    <property type="entry name" value="Winged helix-like DNA-binding domain superfamily/Winged helix DNA-binding domain"/>
    <property type="match status" value="1"/>
</dbReference>
<dbReference type="PROSITE" id="PS00519">
    <property type="entry name" value="HTH_ASNC_1"/>
    <property type="match status" value="1"/>
</dbReference>
<dbReference type="Pfam" id="PF13412">
    <property type="entry name" value="HTH_24"/>
    <property type="match status" value="1"/>
</dbReference>
<dbReference type="InterPro" id="IPR019887">
    <property type="entry name" value="Tscrpt_reg_AsnC/Lrp_C"/>
</dbReference>
<accession>A0A418T1Y5</accession>
<name>A0A418T1Y5_9RHOB</name>
<sequence>MAKLRGFSYENGRNVAESTKFDDFDLRILRLLRDHGRMSLQELSERIGLSPTPVARRVRNLEAMGVITGYAALIDEAALGYPVSVFVSVKLDRQVDQALAQFEAAIQTFPEVVDCWLMTGNRDYLLRVVTDGLKGFEDFLTSRLTRLTCVSSIESSIPIRRVKSGISRQP</sequence>
<proteinExistence type="predicted"/>
<evidence type="ECO:0000313" key="6">
    <source>
        <dbReference type="Proteomes" id="UP000284202"/>
    </source>
</evidence>
<dbReference type="InterPro" id="IPR036388">
    <property type="entry name" value="WH-like_DNA-bd_sf"/>
</dbReference>
<dbReference type="CDD" id="cd00090">
    <property type="entry name" value="HTH_ARSR"/>
    <property type="match status" value="1"/>
</dbReference>
<dbReference type="Pfam" id="PF01037">
    <property type="entry name" value="AsnC_trans_reg"/>
    <property type="match status" value="1"/>
</dbReference>
<evidence type="ECO:0000259" key="4">
    <source>
        <dbReference type="PROSITE" id="PS50956"/>
    </source>
</evidence>
<dbReference type="SMART" id="SM00344">
    <property type="entry name" value="HTH_ASNC"/>
    <property type="match status" value="1"/>
</dbReference>
<dbReference type="OrthoDB" id="9803143at2"/>
<evidence type="ECO:0000256" key="1">
    <source>
        <dbReference type="ARBA" id="ARBA00023015"/>
    </source>
</evidence>
<dbReference type="PRINTS" id="PR00033">
    <property type="entry name" value="HTHASNC"/>
</dbReference>
<dbReference type="PROSITE" id="PS50956">
    <property type="entry name" value="HTH_ASNC_2"/>
    <property type="match status" value="1"/>
</dbReference>
<dbReference type="InterPro" id="IPR019888">
    <property type="entry name" value="Tscrpt_reg_AsnC-like"/>
</dbReference>
<dbReference type="PANTHER" id="PTHR30154">
    <property type="entry name" value="LEUCINE-RESPONSIVE REGULATORY PROTEIN"/>
    <property type="match status" value="1"/>
</dbReference>
<organism evidence="5 6">
    <name type="scientific">Paracoccus onubensis</name>
    <dbReference type="NCBI Taxonomy" id="1675788"/>
    <lineage>
        <taxon>Bacteria</taxon>
        <taxon>Pseudomonadati</taxon>
        <taxon>Pseudomonadota</taxon>
        <taxon>Alphaproteobacteria</taxon>
        <taxon>Rhodobacterales</taxon>
        <taxon>Paracoccaceae</taxon>
        <taxon>Paracoccus</taxon>
    </lineage>
</organism>
<keyword evidence="1" id="KW-0805">Transcription regulation</keyword>
<dbReference type="EMBL" id="QZCG01000003">
    <property type="protein sequence ID" value="RJE87225.1"/>
    <property type="molecule type" value="Genomic_DNA"/>
</dbReference>
<dbReference type="InterPro" id="IPR000485">
    <property type="entry name" value="AsnC-type_HTH_dom"/>
</dbReference>
<keyword evidence="3" id="KW-0804">Transcription</keyword>
<feature type="domain" description="HTH asnC-type" evidence="4">
    <location>
        <begin position="21"/>
        <end position="82"/>
    </location>
</feature>
<keyword evidence="6" id="KW-1185">Reference proteome</keyword>
<dbReference type="GO" id="GO:0043565">
    <property type="term" value="F:sequence-specific DNA binding"/>
    <property type="evidence" value="ECO:0007669"/>
    <property type="project" value="InterPro"/>
</dbReference>
<dbReference type="GO" id="GO:0005829">
    <property type="term" value="C:cytosol"/>
    <property type="evidence" value="ECO:0007669"/>
    <property type="project" value="TreeGrafter"/>
</dbReference>